<evidence type="ECO:0000313" key="7">
    <source>
        <dbReference type="EMBL" id="MBC9718771.1"/>
    </source>
</evidence>
<evidence type="ECO:0000256" key="3">
    <source>
        <dbReference type="ARBA" id="ARBA00022692"/>
    </source>
</evidence>
<dbReference type="PANTHER" id="PTHR30482:SF10">
    <property type="entry name" value="HIGH-AFFINITY BRANCHED-CHAIN AMINO ACID TRANSPORT PROTEIN BRAE"/>
    <property type="match status" value="1"/>
</dbReference>
<feature type="transmembrane region" description="Helical" evidence="6">
    <location>
        <begin position="52"/>
        <end position="72"/>
    </location>
</feature>
<gene>
    <name evidence="7" type="ORF">H9Y04_40215</name>
</gene>
<feature type="transmembrane region" description="Helical" evidence="6">
    <location>
        <begin position="132"/>
        <end position="148"/>
    </location>
</feature>
<feature type="transmembrane region" description="Helical" evidence="6">
    <location>
        <begin position="267"/>
        <end position="290"/>
    </location>
</feature>
<organism evidence="7 8">
    <name type="scientific">Streptomyces polyasparticus</name>
    <dbReference type="NCBI Taxonomy" id="2767826"/>
    <lineage>
        <taxon>Bacteria</taxon>
        <taxon>Bacillati</taxon>
        <taxon>Actinomycetota</taxon>
        <taxon>Actinomycetes</taxon>
        <taxon>Kitasatosporales</taxon>
        <taxon>Streptomycetaceae</taxon>
        <taxon>Streptomyces</taxon>
    </lineage>
</organism>
<dbReference type="InterPro" id="IPR001851">
    <property type="entry name" value="ABC_transp_permease"/>
</dbReference>
<accession>A0ABR7STG8</accession>
<dbReference type="Proteomes" id="UP000642284">
    <property type="component" value="Unassembled WGS sequence"/>
</dbReference>
<evidence type="ECO:0000256" key="2">
    <source>
        <dbReference type="ARBA" id="ARBA00022475"/>
    </source>
</evidence>
<dbReference type="PANTHER" id="PTHR30482">
    <property type="entry name" value="HIGH-AFFINITY BRANCHED-CHAIN AMINO ACID TRANSPORT SYSTEM PERMEASE"/>
    <property type="match status" value="1"/>
</dbReference>
<proteinExistence type="predicted"/>
<dbReference type="EMBL" id="JACTVJ010000029">
    <property type="protein sequence ID" value="MBC9718771.1"/>
    <property type="molecule type" value="Genomic_DNA"/>
</dbReference>
<dbReference type="CDD" id="cd06581">
    <property type="entry name" value="TM_PBP1_LivM_like"/>
    <property type="match status" value="1"/>
</dbReference>
<keyword evidence="8" id="KW-1185">Reference proteome</keyword>
<dbReference type="InterPro" id="IPR043428">
    <property type="entry name" value="LivM-like"/>
</dbReference>
<comment type="subcellular location">
    <subcellularLocation>
        <location evidence="1">Cell membrane</location>
        <topology evidence="1">Multi-pass membrane protein</topology>
    </subcellularLocation>
</comment>
<feature type="transmembrane region" description="Helical" evidence="6">
    <location>
        <begin position="79"/>
        <end position="97"/>
    </location>
</feature>
<sequence length="350" mass="35848">MKQVTLRPATATTPAPGPGLAARLRRPRVLAVLVVSVVALLLPQLLAGSDVAVYVTLLLSAIVVTGLSMLMGYAGQVSLGHAAFYLIGAYTAALSATHDIPTWLGLAAAPLTAAVIAALIGIPLLKLRGHQLAFATLAMQLILLNIVGQNEWAGGDIGLQGVPRLTVAGYEFASTSSYAYLALGALALVVLVARNVIASRPGRGLRALATSEVAAESAGVPVVAYKLAVFSLSAGFAGLAGGIYAFYTGYVAPGSFPVLLSFEFVVMAVIGGLGTIWGALVGAAAITLLLQQLNELGTAEGMPGYAPAVMSYAVYGVLLILVVLYLPRGLVPSAQGWWERRRAAKDGGGG</sequence>
<evidence type="ECO:0000256" key="5">
    <source>
        <dbReference type="ARBA" id="ARBA00023136"/>
    </source>
</evidence>
<keyword evidence="2" id="KW-1003">Cell membrane</keyword>
<evidence type="ECO:0000256" key="6">
    <source>
        <dbReference type="SAM" id="Phobius"/>
    </source>
</evidence>
<comment type="caution">
    <text evidence="7">The sequence shown here is derived from an EMBL/GenBank/DDBJ whole genome shotgun (WGS) entry which is preliminary data.</text>
</comment>
<keyword evidence="4 6" id="KW-1133">Transmembrane helix</keyword>
<evidence type="ECO:0000256" key="4">
    <source>
        <dbReference type="ARBA" id="ARBA00022989"/>
    </source>
</evidence>
<evidence type="ECO:0000313" key="8">
    <source>
        <dbReference type="Proteomes" id="UP000642284"/>
    </source>
</evidence>
<feature type="transmembrane region" description="Helical" evidence="6">
    <location>
        <begin position="227"/>
        <end position="247"/>
    </location>
</feature>
<feature type="transmembrane region" description="Helical" evidence="6">
    <location>
        <begin position="302"/>
        <end position="326"/>
    </location>
</feature>
<protein>
    <submittedName>
        <fullName evidence="7">Branched-chain amino acid ABC transporter permease</fullName>
    </submittedName>
</protein>
<evidence type="ECO:0000256" key="1">
    <source>
        <dbReference type="ARBA" id="ARBA00004651"/>
    </source>
</evidence>
<feature type="transmembrane region" description="Helical" evidence="6">
    <location>
        <begin position="178"/>
        <end position="197"/>
    </location>
</feature>
<feature type="transmembrane region" description="Helical" evidence="6">
    <location>
        <begin position="29"/>
        <end position="46"/>
    </location>
</feature>
<keyword evidence="5 6" id="KW-0472">Membrane</keyword>
<keyword evidence="3 6" id="KW-0812">Transmembrane</keyword>
<dbReference type="Pfam" id="PF02653">
    <property type="entry name" value="BPD_transp_2"/>
    <property type="match status" value="1"/>
</dbReference>
<name>A0ABR7STG8_9ACTN</name>
<feature type="transmembrane region" description="Helical" evidence="6">
    <location>
        <begin position="103"/>
        <end position="125"/>
    </location>
</feature>
<reference evidence="7 8" key="1">
    <citation type="submission" date="2020-08" db="EMBL/GenBank/DDBJ databases">
        <title>Genemic of Streptomyces polyaspartic.</title>
        <authorList>
            <person name="Liu W."/>
        </authorList>
    </citation>
    <scope>NUCLEOTIDE SEQUENCE [LARGE SCALE GENOMIC DNA]</scope>
    <source>
        <strain evidence="7 8">TRM66268-LWL</strain>
    </source>
</reference>